<comment type="caution">
    <text evidence="2">The sequence shown here is derived from an EMBL/GenBank/DDBJ whole genome shotgun (WGS) entry which is preliminary data.</text>
</comment>
<keyword evidence="3" id="KW-1185">Reference proteome</keyword>
<feature type="transmembrane region" description="Helical" evidence="1">
    <location>
        <begin position="21"/>
        <end position="47"/>
    </location>
</feature>
<keyword evidence="1" id="KW-0812">Transmembrane</keyword>
<proteinExistence type="predicted"/>
<organism evidence="2 3">
    <name type="scientific">Pristionchus mayeri</name>
    <dbReference type="NCBI Taxonomy" id="1317129"/>
    <lineage>
        <taxon>Eukaryota</taxon>
        <taxon>Metazoa</taxon>
        <taxon>Ecdysozoa</taxon>
        <taxon>Nematoda</taxon>
        <taxon>Chromadorea</taxon>
        <taxon>Rhabditida</taxon>
        <taxon>Rhabditina</taxon>
        <taxon>Diplogasteromorpha</taxon>
        <taxon>Diplogasteroidea</taxon>
        <taxon>Neodiplogasteridae</taxon>
        <taxon>Pristionchus</taxon>
    </lineage>
</organism>
<keyword evidence="1" id="KW-0472">Membrane</keyword>
<accession>A0AAN5D244</accession>
<feature type="non-terminal residue" evidence="2">
    <location>
        <position position="1"/>
    </location>
</feature>
<evidence type="ECO:0000313" key="3">
    <source>
        <dbReference type="Proteomes" id="UP001328107"/>
    </source>
</evidence>
<dbReference type="AlphaFoldDB" id="A0AAN5D244"/>
<sequence length="157" mass="17214">ALSSAGSPEPADLTILSSVPYIHYFLGTWSVGVFNLYLYGLTGAYSLLLEEVRPRLERIWVLACLAVVLCSLSICFGLQYAMGEEYVDGGPVWTWLGIFSLHLYTLPLFLSFIRPPRPADVHRVPDGPFTFVLPFGAVVGVVFPPGSLMDTVARSSE</sequence>
<reference evidence="3" key="1">
    <citation type="submission" date="2022-10" db="EMBL/GenBank/DDBJ databases">
        <title>Genome assembly of Pristionchus species.</title>
        <authorList>
            <person name="Yoshida K."/>
            <person name="Sommer R.J."/>
        </authorList>
    </citation>
    <scope>NUCLEOTIDE SEQUENCE [LARGE SCALE GENOMIC DNA]</scope>
    <source>
        <strain evidence="3">RS5460</strain>
    </source>
</reference>
<keyword evidence="1" id="KW-1133">Transmembrane helix</keyword>
<feature type="transmembrane region" description="Helical" evidence="1">
    <location>
        <begin position="59"/>
        <end position="80"/>
    </location>
</feature>
<dbReference type="Proteomes" id="UP001328107">
    <property type="component" value="Unassembled WGS sequence"/>
</dbReference>
<dbReference type="EMBL" id="BTRK01000005">
    <property type="protein sequence ID" value="GMR55461.1"/>
    <property type="molecule type" value="Genomic_DNA"/>
</dbReference>
<gene>
    <name evidence="2" type="ORF">PMAYCL1PPCAC_25656</name>
</gene>
<feature type="non-terminal residue" evidence="2">
    <location>
        <position position="157"/>
    </location>
</feature>
<evidence type="ECO:0000313" key="2">
    <source>
        <dbReference type="EMBL" id="GMR55461.1"/>
    </source>
</evidence>
<protein>
    <submittedName>
        <fullName evidence="2">Uncharacterized protein</fullName>
    </submittedName>
</protein>
<feature type="transmembrane region" description="Helical" evidence="1">
    <location>
        <begin position="92"/>
        <end position="113"/>
    </location>
</feature>
<name>A0AAN5D244_9BILA</name>
<evidence type="ECO:0000256" key="1">
    <source>
        <dbReference type="SAM" id="Phobius"/>
    </source>
</evidence>